<gene>
    <name evidence="2" type="ORF">EGYM00163_LOCUS27820</name>
</gene>
<evidence type="ECO:0000313" key="2">
    <source>
        <dbReference type="EMBL" id="CAE0816659.1"/>
    </source>
</evidence>
<dbReference type="AlphaFoldDB" id="A0A7S4FVN0"/>
<feature type="compositionally biased region" description="Low complexity" evidence="1">
    <location>
        <begin position="754"/>
        <end position="808"/>
    </location>
</feature>
<protein>
    <submittedName>
        <fullName evidence="2">Uncharacterized protein</fullName>
    </submittedName>
</protein>
<feature type="compositionally biased region" description="Acidic residues" evidence="1">
    <location>
        <begin position="597"/>
        <end position="606"/>
    </location>
</feature>
<feature type="compositionally biased region" description="Low complexity" evidence="1">
    <location>
        <begin position="582"/>
        <end position="596"/>
    </location>
</feature>
<feature type="region of interest" description="Disordered" evidence="1">
    <location>
        <begin position="451"/>
        <end position="1087"/>
    </location>
</feature>
<feature type="compositionally biased region" description="Low complexity" evidence="1">
    <location>
        <begin position="1071"/>
        <end position="1087"/>
    </location>
</feature>
<dbReference type="SUPFAM" id="SSF48452">
    <property type="entry name" value="TPR-like"/>
    <property type="match status" value="1"/>
</dbReference>
<organism evidence="2">
    <name type="scientific">Eutreptiella gymnastica</name>
    <dbReference type="NCBI Taxonomy" id="73025"/>
    <lineage>
        <taxon>Eukaryota</taxon>
        <taxon>Discoba</taxon>
        <taxon>Euglenozoa</taxon>
        <taxon>Euglenida</taxon>
        <taxon>Spirocuta</taxon>
        <taxon>Euglenophyceae</taxon>
        <taxon>Eutreptiales</taxon>
        <taxon>Eutreptiaceae</taxon>
        <taxon>Eutreptiella</taxon>
    </lineage>
</organism>
<feature type="compositionally biased region" description="Acidic residues" evidence="1">
    <location>
        <begin position="506"/>
        <end position="528"/>
    </location>
</feature>
<feature type="compositionally biased region" description="Low complexity" evidence="1">
    <location>
        <begin position="541"/>
        <end position="551"/>
    </location>
</feature>
<feature type="compositionally biased region" description="Basic and acidic residues" evidence="1">
    <location>
        <begin position="852"/>
        <end position="879"/>
    </location>
</feature>
<feature type="compositionally biased region" description="Low complexity" evidence="1">
    <location>
        <begin position="677"/>
        <end position="691"/>
    </location>
</feature>
<evidence type="ECO:0000256" key="1">
    <source>
        <dbReference type="SAM" id="MobiDB-lite"/>
    </source>
</evidence>
<feature type="compositionally biased region" description="Polar residues" evidence="1">
    <location>
        <begin position="816"/>
        <end position="847"/>
    </location>
</feature>
<feature type="compositionally biased region" description="Basic and acidic residues" evidence="1">
    <location>
        <begin position="918"/>
        <end position="937"/>
    </location>
</feature>
<dbReference type="InterPro" id="IPR011990">
    <property type="entry name" value="TPR-like_helical_dom_sf"/>
</dbReference>
<dbReference type="EMBL" id="HBJA01079417">
    <property type="protein sequence ID" value="CAE0816659.1"/>
    <property type="molecule type" value="Transcribed_RNA"/>
</dbReference>
<feature type="compositionally biased region" description="Polar residues" evidence="1">
    <location>
        <begin position="1004"/>
        <end position="1014"/>
    </location>
</feature>
<proteinExistence type="predicted"/>
<name>A0A7S4FVN0_9EUGL</name>
<feature type="compositionally biased region" description="Basic residues" evidence="1">
    <location>
        <begin position="880"/>
        <end position="900"/>
    </location>
</feature>
<feature type="compositionally biased region" description="Low complexity" evidence="1">
    <location>
        <begin position="1019"/>
        <end position="1031"/>
    </location>
</feature>
<accession>A0A7S4FVN0</accession>
<reference evidence="2" key="1">
    <citation type="submission" date="2021-01" db="EMBL/GenBank/DDBJ databases">
        <authorList>
            <person name="Corre E."/>
            <person name="Pelletier E."/>
            <person name="Niang G."/>
            <person name="Scheremetjew M."/>
            <person name="Finn R."/>
            <person name="Kale V."/>
            <person name="Holt S."/>
            <person name="Cochrane G."/>
            <person name="Meng A."/>
            <person name="Brown T."/>
            <person name="Cohen L."/>
        </authorList>
    </citation>
    <scope>NUCLEOTIDE SEQUENCE</scope>
    <source>
        <strain evidence="2">CCMP1594</strain>
    </source>
</reference>
<feature type="compositionally biased region" description="Basic and acidic residues" evidence="1">
    <location>
        <begin position="944"/>
        <end position="963"/>
    </location>
</feature>
<feature type="region of interest" description="Disordered" evidence="1">
    <location>
        <begin position="395"/>
        <end position="421"/>
    </location>
</feature>
<sequence length="1087" mass="117417">MLSGDFSLPDEVKPIWVEGVVTSEYERDTLPLFFSPDNVFEEYYDRLCEKNPLLAPAIKQVQVRNVQAREQRAAGYWQECLASLSQCIHLRRCIFEEDDFQYTGAVNHFLLSILNFASFFLRESATSDPKTKEIMLLRAFDLFKKSQDTLNSVSHIGQRAFFKAMISNNFANYFHRRKKEKAASQCALAAMKAFVRSRVSVYGFYFQLAAATSYVTSARFEDAIKKLHSTLSLLQSSADADSQADDGEYDPYANMTPSGSKSPPIKFTVQMLFSDMPITAACELACCHNMAAAHAGLHKYEEAATWCSRAMQLAMANEAYLKPSHHWIKAIKKTQAFCQKMAFSAGAAKQKTQSWDNLPPELQKVMAEHKNMAAFSSTIVQFEQQRQSELMRARQKHQASLQGPATLPARQRPAKTVPSLKRGAIGSLQAYVNTSQRQLVEEIMGTKKTPRILEGVYHDPKKAKKQQPEPQEEEVSSNAVDPPAEEGEYPPPAGRIAEGDVPPEIPTEDEQPAGEEPPEEAKEEEPEQGTEGPTEQPPQDQPEEQGQAEAQVDVPEGAEEAVGQTAVSAEADEAAGGETQSQAMEPEQGAPQPEAEATTEAEEQGEESAQPDVPAVAHQGPVQSDPSRPIIGEGDPLEGLPQFKVPSRPTSADQSAPAAEQPGPTTEPSAPVEKAADTPGDPAAEPATAPEAPAPPEGEGDSQPKDGTDEPLEDKAEATGQPAGAAEKEGEMTEESSPQPPGESEESAHVAAETDAPPVTVDAPAAVAAEVGGEGTEAPAEGDTPSPAEQDAQAPAPDADVAPKAAEAGEFLRAQTPESPTRPDSAQSRKSTPQSRRSPTPNAQSYRPGTADSREPQSRPSTRDSRGDRSPPSTRESRRPRSRSRSKSRSRSRSPSRSRSRSPDSRTENSRPNTGDSRPADSRSRSRDSREAPRDRSPASSRGRSVDSRDESKAYSPDRDHSGAHTPLAPALEAGQPELEKQVDAVQQAAEQLASMQAPAASNAGANESQLSDGHQNDLTEPPTTDDPLTESQMSTMTDGTEGAAPVPPITKPGQNMPMVYNDKDWSFSDSESGSARSARLSARQET</sequence>
<dbReference type="Gene3D" id="1.25.40.10">
    <property type="entry name" value="Tetratricopeptide repeat domain"/>
    <property type="match status" value="1"/>
</dbReference>
<feature type="compositionally biased region" description="Basic and acidic residues" evidence="1">
    <location>
        <begin position="702"/>
        <end position="717"/>
    </location>
</feature>